<dbReference type="Gene3D" id="3.40.525.10">
    <property type="entry name" value="CRAL-TRIO lipid binding domain"/>
    <property type="match status" value="2"/>
</dbReference>
<gene>
    <name evidence="3" type="ORF">K437DRAFT_5352</name>
</gene>
<dbReference type="InParanoid" id="A0A066WN67"/>
<feature type="compositionally biased region" description="Basic and acidic residues" evidence="1">
    <location>
        <begin position="719"/>
        <end position="730"/>
    </location>
</feature>
<dbReference type="InterPro" id="IPR011074">
    <property type="entry name" value="CRAL/TRIO_N_dom"/>
</dbReference>
<keyword evidence="4" id="KW-1185">Reference proteome</keyword>
<evidence type="ECO:0000256" key="1">
    <source>
        <dbReference type="SAM" id="MobiDB-lite"/>
    </source>
</evidence>
<reference evidence="3 4" key="1">
    <citation type="submission" date="2014-05" db="EMBL/GenBank/DDBJ databases">
        <title>Draft genome sequence of a rare smut relative, Tilletiaria anomala UBC 951.</title>
        <authorList>
            <consortium name="DOE Joint Genome Institute"/>
            <person name="Toome M."/>
            <person name="Kuo A."/>
            <person name="Henrissat B."/>
            <person name="Lipzen A."/>
            <person name="Tritt A."/>
            <person name="Yoshinaga Y."/>
            <person name="Zane M."/>
            <person name="Barry K."/>
            <person name="Grigoriev I.V."/>
            <person name="Spatafora J.W."/>
            <person name="Aimea M.C."/>
        </authorList>
    </citation>
    <scope>NUCLEOTIDE SEQUENCE [LARGE SCALE GENOMIC DNA]</scope>
    <source>
        <strain evidence="3 4">UBC 951</strain>
    </source>
</reference>
<feature type="domain" description="CRAL-TRIO" evidence="2">
    <location>
        <begin position="160"/>
        <end position="313"/>
    </location>
</feature>
<feature type="domain" description="CRAL-TRIO" evidence="2">
    <location>
        <begin position="851"/>
        <end position="966"/>
    </location>
</feature>
<dbReference type="Pfam" id="PF00650">
    <property type="entry name" value="CRAL_TRIO"/>
    <property type="match status" value="2"/>
</dbReference>
<evidence type="ECO:0000313" key="3">
    <source>
        <dbReference type="EMBL" id="KDN52424.1"/>
    </source>
</evidence>
<proteinExistence type="predicted"/>
<dbReference type="SUPFAM" id="SSF46938">
    <property type="entry name" value="CRAL/TRIO N-terminal domain"/>
    <property type="match status" value="2"/>
</dbReference>
<dbReference type="GeneID" id="25267585"/>
<comment type="caution">
    <text evidence="3">The sequence shown here is derived from an EMBL/GenBank/DDBJ whole genome shotgun (WGS) entry which is preliminary data.</text>
</comment>
<dbReference type="OrthoDB" id="43460at2759"/>
<feature type="region of interest" description="Disordered" evidence="1">
    <location>
        <begin position="54"/>
        <end position="74"/>
    </location>
</feature>
<dbReference type="RefSeq" id="XP_013245239.1">
    <property type="nucleotide sequence ID" value="XM_013389785.1"/>
</dbReference>
<feature type="compositionally biased region" description="Low complexity" evidence="1">
    <location>
        <begin position="518"/>
        <end position="536"/>
    </location>
</feature>
<dbReference type="PANTHER" id="PTHR46590">
    <property type="entry name" value="PHOSPHATIDYLINOSITOL TRANSFER PROTEIN CSR1-RELATED"/>
    <property type="match status" value="1"/>
</dbReference>
<feature type="region of interest" description="Disordered" evidence="1">
    <location>
        <begin position="513"/>
        <end position="570"/>
    </location>
</feature>
<dbReference type="PROSITE" id="PS50191">
    <property type="entry name" value="CRAL_TRIO"/>
    <property type="match status" value="2"/>
</dbReference>
<dbReference type="AlphaFoldDB" id="A0A066WN67"/>
<dbReference type="InterPro" id="IPR036865">
    <property type="entry name" value="CRAL-TRIO_dom_sf"/>
</dbReference>
<evidence type="ECO:0000259" key="2">
    <source>
        <dbReference type="PROSITE" id="PS50191"/>
    </source>
</evidence>
<dbReference type="HOGENOM" id="CLU_297397_0_0_1"/>
<organism evidence="3 4">
    <name type="scientific">Tilletiaria anomala (strain ATCC 24038 / CBS 436.72 / UBC 951)</name>
    <dbReference type="NCBI Taxonomy" id="1037660"/>
    <lineage>
        <taxon>Eukaryota</taxon>
        <taxon>Fungi</taxon>
        <taxon>Dikarya</taxon>
        <taxon>Basidiomycota</taxon>
        <taxon>Ustilaginomycotina</taxon>
        <taxon>Exobasidiomycetes</taxon>
        <taxon>Georgefischeriales</taxon>
        <taxon>Tilletiariaceae</taxon>
        <taxon>Tilletiaria</taxon>
    </lineage>
</organism>
<feature type="region of interest" description="Disordered" evidence="1">
    <location>
        <begin position="692"/>
        <end position="730"/>
    </location>
</feature>
<dbReference type="CDD" id="cd00170">
    <property type="entry name" value="SEC14"/>
    <property type="match status" value="2"/>
</dbReference>
<dbReference type="InterPro" id="IPR001251">
    <property type="entry name" value="CRAL-TRIO_dom"/>
</dbReference>
<accession>A0A066WN67</accession>
<dbReference type="InterPro" id="IPR052432">
    <property type="entry name" value="PITP/CRAL-TRIO"/>
</dbReference>
<dbReference type="SUPFAM" id="SSF52087">
    <property type="entry name" value="CRAL/TRIO domain"/>
    <property type="match status" value="2"/>
</dbReference>
<dbReference type="Pfam" id="PF03765">
    <property type="entry name" value="CRAL_TRIO_N"/>
    <property type="match status" value="2"/>
</dbReference>
<dbReference type="SMART" id="SM00516">
    <property type="entry name" value="SEC14"/>
    <property type="match status" value="2"/>
</dbReference>
<dbReference type="Proteomes" id="UP000027361">
    <property type="component" value="Unassembled WGS sequence"/>
</dbReference>
<protein>
    <submittedName>
        <fullName evidence="3">CRAL/TRIO domain-containing protein</fullName>
    </submittedName>
</protein>
<name>A0A066WN67_TILAU</name>
<sequence length="1013" mass="111328">MAITEIGQPNLPPAEGYVGNMTAEQEEKLREMWNGYFDWCAKATGNVTKGTGGTLVDDSANDPKKAGIPKGDAAKEEAKMKEEQAGLDALLNTYGPDSLKRALWEFIKMDNPDGTFLRFLRARKWDVTRALGMFASCLKWRLDNGVEDLVRGGDLGNSEIEKFLEQQRSGKTYALGTAVNEQPICYIHVKKHFTSGQPGSSMQKYVIYAMESFRLLMMPPGDKVILFFDLTGFGLKNMDWNCILYIVKCLEAYFPESLGILYIHNAPWIFTGIWKILSPLLDPVVRSKVAFTKGPDDVSDRVPAERLIADLGGNVITGFDFQEPQDGENDKLMDTETQKKLWDSYMVIANEYEDTTRNWIGSKGSDSKITEKRALLVKKLRVAHYDLEPYIRGLTTYHRNGTIDGQGKVTWRYVQNDGNEIRHVAGRKTCAATLKREISEMERGVGGKGQLLTAEEVEARSQAALDSRDWVALYGDWASAEKLEGKIEGIGEDSDKQGVPGSSVNADVIKEAQESTPASPSNGHAAGAASAGAGAAYQHDEEKSAEAPQQAPDSAQEMADDPQASNEKAKLVPKQAVAGVAAGAVIAGAAKKINPKKSSNGVADDVSAAAAATSAAARDTQASAALAPAAKKPARKSTGLTYKARGPADAIEIDQAPIKIPEGSPGSLTDEQEAKLRQMWNGYFDWCPKATGTSQGGTGSDDFAENANDPGKSGIPKGDAAEEEAKRKAEEEGLNALLQTYGPDSLKRALWEFIKMDDPDATFLRFLRARKWDVTRALGMFASCLKWRLDNGVEDLVRGGDLGNSKIEKFLEQQRSGKTHTAGTASNEQPIGYIHVKLHFTSGQPLASMQKFTIYAMESFRLLMQPPQEKVVLFFDLSNFGLRNMDWNCILYIVKCLEAYFPESLGILYIHNAPWIFTGIWKVLGPLLDPVVRSKVAFTKGPEDVKNHVPHDRLLACLGGDVTNTFQFVEPKDGENDKLKDKETQQKLWDNYMSLAQEYEAITKELITSEGKE</sequence>
<dbReference type="SMART" id="SM01100">
    <property type="entry name" value="CRAL_TRIO_N"/>
    <property type="match status" value="2"/>
</dbReference>
<dbReference type="EMBL" id="JMSN01000010">
    <property type="protein sequence ID" value="KDN52424.1"/>
    <property type="molecule type" value="Genomic_DNA"/>
</dbReference>
<evidence type="ECO:0000313" key="4">
    <source>
        <dbReference type="Proteomes" id="UP000027361"/>
    </source>
</evidence>
<dbReference type="InterPro" id="IPR036273">
    <property type="entry name" value="CRAL/TRIO_N_dom_sf"/>
</dbReference>
<dbReference type="PANTHER" id="PTHR46590:SF1">
    <property type="entry name" value="PHOSPHATIDYLINOSITOL TRANSFER PROTEIN CSR1"/>
    <property type="match status" value="1"/>
</dbReference>